<reference evidence="1 2" key="1">
    <citation type="submission" date="2014-03" db="EMBL/GenBank/DDBJ databases">
        <title>Complete genome sequence of the Radio-Resistant Rubrobacter radiotolerans RSPS-4.</title>
        <authorList>
            <person name="Egas C.C."/>
            <person name="Barroso C.C."/>
            <person name="Froufe H.J.C."/>
            <person name="Pacheco J.J."/>
            <person name="Albuquerque L.L."/>
            <person name="da Costa M.M.S."/>
        </authorList>
    </citation>
    <scope>NUCLEOTIDE SEQUENCE [LARGE SCALE GENOMIC DNA]</scope>
    <source>
        <strain evidence="1 2">RSPS-4</strain>
        <plasmid evidence="1 2">1</plasmid>
    </source>
</reference>
<keyword evidence="1" id="KW-0614">Plasmid</keyword>
<name>A0A023X6S1_RUBRA</name>
<accession>A0A023X6S1</accession>
<geneLocation type="plasmid" evidence="1">
    <name>1</name>
</geneLocation>
<dbReference type="KEGG" id="rrd:RradSPS_2849"/>
<gene>
    <name evidence="1" type="ORF">RradSPS_2849</name>
</gene>
<evidence type="ECO:0000313" key="1">
    <source>
        <dbReference type="EMBL" id="AHY48132.1"/>
    </source>
</evidence>
<organism evidence="1 2">
    <name type="scientific">Rubrobacter radiotolerans</name>
    <name type="common">Arthrobacter radiotolerans</name>
    <dbReference type="NCBI Taxonomy" id="42256"/>
    <lineage>
        <taxon>Bacteria</taxon>
        <taxon>Bacillati</taxon>
        <taxon>Actinomycetota</taxon>
        <taxon>Rubrobacteria</taxon>
        <taxon>Rubrobacterales</taxon>
        <taxon>Rubrobacteraceae</taxon>
        <taxon>Rubrobacter</taxon>
    </lineage>
</organism>
<sequence length="160" mass="16755">MSLTEIEELCIEHVPAHLVAQPLVVQPEFPDLAGKLCPLPLTLQATGLLLLSFGGSRASGLDRVGCSTELVCGYVRHTPRLVGGICGVPSGSAQLSCSIHGMPTRPAGLRHPDLTPRPGTGRFDGAAWTVVLGSRVLEEVQPMLGAVGRSESEAVMIVVL</sequence>
<evidence type="ECO:0000313" key="2">
    <source>
        <dbReference type="Proteomes" id="UP000025229"/>
    </source>
</evidence>
<dbReference type="Proteomes" id="UP000025229">
    <property type="component" value="Plasmid 1"/>
</dbReference>
<dbReference type="HOGENOM" id="CLU_1650864_0_0_11"/>
<dbReference type="EMBL" id="CP007515">
    <property type="protein sequence ID" value="AHY48132.1"/>
    <property type="molecule type" value="Genomic_DNA"/>
</dbReference>
<dbReference type="AlphaFoldDB" id="A0A023X6S1"/>
<keyword evidence="2" id="KW-1185">Reference proteome</keyword>
<proteinExistence type="predicted"/>
<protein>
    <submittedName>
        <fullName evidence="1">Uncharacterized protein</fullName>
    </submittedName>
</protein>